<evidence type="ECO:0000313" key="3">
    <source>
        <dbReference type="Proteomes" id="UP001569414"/>
    </source>
</evidence>
<sequence>MLLAIVCFYCTNFVRFFLPQQQELPLLGHLDCDTRRYSYQYRQKKDLVRWLWIGASLLMLCFPLLPFVLGLTFFTAFLSFAILDETA</sequence>
<accession>A0ABV4NNH4</accession>
<evidence type="ECO:0000313" key="2">
    <source>
        <dbReference type="EMBL" id="MFA0790436.1"/>
    </source>
</evidence>
<keyword evidence="3" id="KW-1185">Reference proteome</keyword>
<proteinExistence type="predicted"/>
<organism evidence="2 3">
    <name type="scientific">Microbulbifer echini</name>
    <dbReference type="NCBI Taxonomy" id="1529067"/>
    <lineage>
        <taxon>Bacteria</taxon>
        <taxon>Pseudomonadati</taxon>
        <taxon>Pseudomonadota</taxon>
        <taxon>Gammaproteobacteria</taxon>
        <taxon>Cellvibrionales</taxon>
        <taxon>Microbulbiferaceae</taxon>
        <taxon>Microbulbifer</taxon>
    </lineage>
</organism>
<name>A0ABV4NNH4_9GAMM</name>
<evidence type="ECO:0000256" key="1">
    <source>
        <dbReference type="SAM" id="Phobius"/>
    </source>
</evidence>
<feature type="transmembrane region" description="Helical" evidence="1">
    <location>
        <begin position="50"/>
        <end position="83"/>
    </location>
</feature>
<reference evidence="2 3" key="1">
    <citation type="submission" date="2024-08" db="EMBL/GenBank/DDBJ databases">
        <authorList>
            <person name="Ishaq N."/>
        </authorList>
    </citation>
    <scope>NUCLEOTIDE SEQUENCE [LARGE SCALE GENOMIC DNA]</scope>
    <source>
        <strain evidence="2 3">JCM 30400</strain>
    </source>
</reference>
<dbReference type="Proteomes" id="UP001569414">
    <property type="component" value="Unassembled WGS sequence"/>
</dbReference>
<keyword evidence="1" id="KW-0812">Transmembrane</keyword>
<keyword evidence="1" id="KW-1133">Transmembrane helix</keyword>
<dbReference type="RefSeq" id="WP_299581177.1">
    <property type="nucleotide sequence ID" value="NZ_JBGMEL010000006.1"/>
</dbReference>
<dbReference type="EMBL" id="JBGMEL010000006">
    <property type="protein sequence ID" value="MFA0790436.1"/>
    <property type="molecule type" value="Genomic_DNA"/>
</dbReference>
<protein>
    <submittedName>
        <fullName evidence="2">Uncharacterized protein</fullName>
    </submittedName>
</protein>
<gene>
    <name evidence="2" type="ORF">ACCI51_07740</name>
</gene>
<comment type="caution">
    <text evidence="2">The sequence shown here is derived from an EMBL/GenBank/DDBJ whole genome shotgun (WGS) entry which is preliminary data.</text>
</comment>
<keyword evidence="1" id="KW-0472">Membrane</keyword>